<name>A0AAN7Q919_9COLE</name>
<dbReference type="EMBL" id="JARPUR010000002">
    <property type="protein sequence ID" value="KAK4883400.1"/>
    <property type="molecule type" value="Genomic_DNA"/>
</dbReference>
<dbReference type="Gene3D" id="2.30.30.140">
    <property type="match status" value="1"/>
</dbReference>
<reference evidence="2" key="1">
    <citation type="submission" date="2023-01" db="EMBL/GenBank/DDBJ databases">
        <title>Key to firefly adult light organ development and bioluminescence: homeobox transcription factors regulate luciferase expression and transportation to peroxisome.</title>
        <authorList>
            <person name="Fu X."/>
        </authorList>
    </citation>
    <scope>NUCLEOTIDE SEQUENCE [LARGE SCALE GENOMIC DNA]</scope>
</reference>
<protein>
    <submittedName>
        <fullName evidence="1">Uncharacterized protein</fullName>
    </submittedName>
</protein>
<evidence type="ECO:0000313" key="1">
    <source>
        <dbReference type="EMBL" id="KAK4883400.1"/>
    </source>
</evidence>
<organism evidence="1 2">
    <name type="scientific">Aquatica leii</name>
    <dbReference type="NCBI Taxonomy" id="1421715"/>
    <lineage>
        <taxon>Eukaryota</taxon>
        <taxon>Metazoa</taxon>
        <taxon>Ecdysozoa</taxon>
        <taxon>Arthropoda</taxon>
        <taxon>Hexapoda</taxon>
        <taxon>Insecta</taxon>
        <taxon>Pterygota</taxon>
        <taxon>Neoptera</taxon>
        <taxon>Endopterygota</taxon>
        <taxon>Coleoptera</taxon>
        <taxon>Polyphaga</taxon>
        <taxon>Elateriformia</taxon>
        <taxon>Elateroidea</taxon>
        <taxon>Lampyridae</taxon>
        <taxon>Luciolinae</taxon>
        <taxon>Aquatica</taxon>
    </lineage>
</organism>
<gene>
    <name evidence="1" type="ORF">RN001_006719</name>
</gene>
<proteinExistence type="predicted"/>
<keyword evidence="2" id="KW-1185">Reference proteome</keyword>
<comment type="caution">
    <text evidence="1">The sequence shown here is derived from an EMBL/GenBank/DDBJ whole genome shotgun (WGS) entry which is preliminary data.</text>
</comment>
<sequence length="278" mass="32511">MQTRSRGKQLLKNFSVSDDSLNDVTYDIEDHILIKWNDEMYPGKITSISADAALVKYEEYENCIYLDLDLSSNLSEEEDVEEVIEEDDEITYSSESEETMETNWQDVTDQMKNIIEHISDEVIVQHRTNIEKINFTDHTYIGPSSVNEVEVVTEEDRVIDTSEAVEIPNDENINKADWSKYTPAKLRTPISKALRGHVRPDPLRSKPGKWTSAKAELVELQKKCFLEEFQLKMRHLQEKHEKSLSLQEEEIRERLRLLNEKHTLERQILMIQKSNLLK</sequence>
<evidence type="ECO:0000313" key="2">
    <source>
        <dbReference type="Proteomes" id="UP001353858"/>
    </source>
</evidence>
<accession>A0AAN7Q919</accession>
<dbReference type="Proteomes" id="UP001353858">
    <property type="component" value="Unassembled WGS sequence"/>
</dbReference>
<dbReference type="AlphaFoldDB" id="A0AAN7Q919"/>